<dbReference type="RefSeq" id="WP_075762086.1">
    <property type="nucleotide sequence ID" value="NZ_MJIL01000044.1"/>
</dbReference>
<dbReference type="PRINTS" id="PR00455">
    <property type="entry name" value="HTHTETR"/>
</dbReference>
<dbReference type="InterPro" id="IPR001647">
    <property type="entry name" value="HTH_TetR"/>
</dbReference>
<accession>A0A1Q9H0L0</accession>
<dbReference type="InterPro" id="IPR039536">
    <property type="entry name" value="TetR_C_Proteobacteria"/>
</dbReference>
<dbReference type="PROSITE" id="PS50977">
    <property type="entry name" value="HTH_TETR_2"/>
    <property type="match status" value="1"/>
</dbReference>
<proteinExistence type="predicted"/>
<dbReference type="Pfam" id="PF00440">
    <property type="entry name" value="TetR_N"/>
    <property type="match status" value="1"/>
</dbReference>
<dbReference type="PANTHER" id="PTHR30055">
    <property type="entry name" value="HTH-TYPE TRANSCRIPTIONAL REGULATOR RUTR"/>
    <property type="match status" value="1"/>
</dbReference>
<keyword evidence="3" id="KW-0804">Transcription</keyword>
<dbReference type="SUPFAM" id="SSF48498">
    <property type="entry name" value="Tetracyclin repressor-like, C-terminal domain"/>
    <property type="match status" value="1"/>
</dbReference>
<evidence type="ECO:0000313" key="6">
    <source>
        <dbReference type="EMBL" id="OLQ81148.1"/>
    </source>
</evidence>
<dbReference type="STRING" id="1903952.BIT28_07960"/>
<dbReference type="FunFam" id="1.10.10.60:FF:000141">
    <property type="entry name" value="TetR family transcriptional regulator"/>
    <property type="match status" value="1"/>
</dbReference>
<gene>
    <name evidence="6" type="ORF">BIT28_07960</name>
</gene>
<dbReference type="AlphaFoldDB" id="A0A1Q9H0L0"/>
<dbReference type="GO" id="GO:0003700">
    <property type="term" value="F:DNA-binding transcription factor activity"/>
    <property type="evidence" value="ECO:0007669"/>
    <property type="project" value="TreeGrafter"/>
</dbReference>
<dbReference type="GO" id="GO:0000976">
    <property type="term" value="F:transcription cis-regulatory region binding"/>
    <property type="evidence" value="ECO:0007669"/>
    <property type="project" value="TreeGrafter"/>
</dbReference>
<evidence type="ECO:0000256" key="3">
    <source>
        <dbReference type="ARBA" id="ARBA00023163"/>
    </source>
</evidence>
<dbReference type="InterPro" id="IPR036271">
    <property type="entry name" value="Tet_transcr_reg_TetR-rel_C_sf"/>
</dbReference>
<reference evidence="6 7" key="1">
    <citation type="submission" date="2016-09" db="EMBL/GenBank/DDBJ databases">
        <title>Photobacterium proteolyticum sp. nov. a protease producing bacterium isolated from ocean sediments of Laizhou Bay.</title>
        <authorList>
            <person name="Li Y."/>
        </authorList>
    </citation>
    <scope>NUCLEOTIDE SEQUENCE [LARGE SCALE GENOMIC DNA]</scope>
    <source>
        <strain evidence="6 7">13-12</strain>
    </source>
</reference>
<dbReference type="InterPro" id="IPR009057">
    <property type="entry name" value="Homeodomain-like_sf"/>
</dbReference>
<keyword evidence="2 4" id="KW-0238">DNA-binding</keyword>
<dbReference type="InterPro" id="IPR050109">
    <property type="entry name" value="HTH-type_TetR-like_transc_reg"/>
</dbReference>
<protein>
    <submittedName>
        <fullName evidence="6">TetR family transcriptional regulator</fullName>
    </submittedName>
</protein>
<dbReference type="Proteomes" id="UP000186905">
    <property type="component" value="Unassembled WGS sequence"/>
</dbReference>
<evidence type="ECO:0000256" key="4">
    <source>
        <dbReference type="PROSITE-ProRule" id="PRU00335"/>
    </source>
</evidence>
<dbReference type="SUPFAM" id="SSF46689">
    <property type="entry name" value="Homeodomain-like"/>
    <property type="match status" value="1"/>
</dbReference>
<dbReference type="Pfam" id="PF14246">
    <property type="entry name" value="TetR_C_7"/>
    <property type="match status" value="1"/>
</dbReference>
<evidence type="ECO:0000256" key="2">
    <source>
        <dbReference type="ARBA" id="ARBA00023125"/>
    </source>
</evidence>
<evidence type="ECO:0000313" key="7">
    <source>
        <dbReference type="Proteomes" id="UP000186905"/>
    </source>
</evidence>
<evidence type="ECO:0000259" key="5">
    <source>
        <dbReference type="PROSITE" id="PS50977"/>
    </source>
</evidence>
<keyword evidence="7" id="KW-1185">Reference proteome</keyword>
<dbReference type="PANTHER" id="PTHR30055:SF146">
    <property type="entry name" value="HTH-TYPE TRANSCRIPTIONAL DUAL REGULATOR CECR"/>
    <property type="match status" value="1"/>
</dbReference>
<evidence type="ECO:0000256" key="1">
    <source>
        <dbReference type="ARBA" id="ARBA00023015"/>
    </source>
</evidence>
<keyword evidence="1" id="KW-0805">Transcription regulation</keyword>
<dbReference type="EMBL" id="MJIL01000044">
    <property type="protein sequence ID" value="OLQ81148.1"/>
    <property type="molecule type" value="Genomic_DNA"/>
</dbReference>
<feature type="domain" description="HTH tetR-type" evidence="5">
    <location>
        <begin position="14"/>
        <end position="73"/>
    </location>
</feature>
<comment type="caution">
    <text evidence="6">The sequence shown here is derived from an EMBL/GenBank/DDBJ whole genome shotgun (WGS) entry which is preliminary data.</text>
</comment>
<feature type="DNA-binding region" description="H-T-H motif" evidence="4">
    <location>
        <begin position="36"/>
        <end position="55"/>
    </location>
</feature>
<sequence>MLIVSGPVLNPRSAKKREQILEAAGELFAEQGYAISMDAIAVRAKVSKQTVYAHFKTKDDLFDTCIRAKCTANQLDGSLIDDSSTMRQVLCEFAWRFQSMLMSDEAQHTYKTSVSQADTHPELALVYLNAGPKATTDMVAEYLGHNVEKGVIAIDIDMRDAALQLLLMLHGKAVYWKYLGQDSGESDEERRVYLERCVDLFLKGYDCQEMASSS</sequence>
<dbReference type="Gene3D" id="1.10.10.60">
    <property type="entry name" value="Homeodomain-like"/>
    <property type="match status" value="1"/>
</dbReference>
<dbReference type="OrthoDB" id="8535430at2"/>
<organism evidence="6 7">
    <name type="scientific">Photobacterium proteolyticum</name>
    <dbReference type="NCBI Taxonomy" id="1903952"/>
    <lineage>
        <taxon>Bacteria</taxon>
        <taxon>Pseudomonadati</taxon>
        <taxon>Pseudomonadota</taxon>
        <taxon>Gammaproteobacteria</taxon>
        <taxon>Vibrionales</taxon>
        <taxon>Vibrionaceae</taxon>
        <taxon>Photobacterium</taxon>
    </lineage>
</organism>
<name>A0A1Q9H0L0_9GAMM</name>
<dbReference type="Gene3D" id="1.10.357.10">
    <property type="entry name" value="Tetracycline Repressor, domain 2"/>
    <property type="match status" value="1"/>
</dbReference>